<feature type="transmembrane region" description="Helical" evidence="2">
    <location>
        <begin position="252"/>
        <end position="269"/>
    </location>
</feature>
<organism evidence="4 5">
    <name type="scientific">Geosporobacter subterraneus DSM 17957</name>
    <dbReference type="NCBI Taxonomy" id="1121919"/>
    <lineage>
        <taxon>Bacteria</taxon>
        <taxon>Bacillati</taxon>
        <taxon>Bacillota</taxon>
        <taxon>Clostridia</taxon>
        <taxon>Peptostreptococcales</taxon>
        <taxon>Thermotaleaceae</taxon>
        <taxon>Geosporobacter</taxon>
    </lineage>
</organism>
<dbReference type="InterPro" id="IPR000620">
    <property type="entry name" value="EamA_dom"/>
</dbReference>
<dbReference type="SUPFAM" id="SSF103481">
    <property type="entry name" value="Multidrug resistance efflux transporter EmrE"/>
    <property type="match status" value="2"/>
</dbReference>
<gene>
    <name evidence="4" type="ORF">SAMN02745975_02368</name>
</gene>
<dbReference type="PANTHER" id="PTHR22911">
    <property type="entry name" value="ACYL-MALONYL CONDENSING ENZYME-RELATED"/>
    <property type="match status" value="1"/>
</dbReference>
<dbReference type="PANTHER" id="PTHR22911:SF137">
    <property type="entry name" value="SOLUTE CARRIER FAMILY 35 MEMBER G2-RELATED"/>
    <property type="match status" value="1"/>
</dbReference>
<feature type="domain" description="EamA" evidence="3">
    <location>
        <begin position="11"/>
        <end position="146"/>
    </location>
</feature>
<keyword evidence="5" id="KW-1185">Reference proteome</keyword>
<feature type="transmembrane region" description="Helical" evidence="2">
    <location>
        <begin position="184"/>
        <end position="206"/>
    </location>
</feature>
<comment type="similarity">
    <text evidence="1">Belongs to the EamA transporter family.</text>
</comment>
<feature type="transmembrane region" description="Helical" evidence="2">
    <location>
        <begin position="73"/>
        <end position="95"/>
    </location>
</feature>
<protein>
    <submittedName>
        <fullName evidence="4">Threonine/homoserine efflux transporter RhtA</fullName>
    </submittedName>
</protein>
<dbReference type="Proteomes" id="UP000184536">
    <property type="component" value="Unassembled WGS sequence"/>
</dbReference>
<dbReference type="AlphaFoldDB" id="A0A1M6KCR8"/>
<sequence>MTNQTLTKTTKGYVYAALAAILFGSSGLFVKLAYDMGLDSITLLTLQNLMAVPILWTISFIKYRGSILVGKKMLLRLFIMGFCLNSMVTLFYYKAFVYLDISIATILLFTYPILITLYALLFSKERPNGIIIFSLLTVFLGCIFVLDIFNLQSDISKIGILFGMGSALFYAAFNIVIEAIGEKLPSIVIASYSTSFALLFFLIYRFPAALLQRSIHPSQLGIAALLVCLCQIPPVILLYTSIQYIGAIRTSIVSNIEIPAAAVFGYWVYRETLNLTQLFGMLLVLGGILLMKNSKAVLSYLFIHRIRTKGER</sequence>
<feature type="transmembrane region" description="Helical" evidence="2">
    <location>
        <begin position="129"/>
        <end position="149"/>
    </location>
</feature>
<feature type="transmembrane region" description="Helical" evidence="2">
    <location>
        <begin position="40"/>
        <end position="61"/>
    </location>
</feature>
<evidence type="ECO:0000313" key="4">
    <source>
        <dbReference type="EMBL" id="SHJ56728.1"/>
    </source>
</evidence>
<dbReference type="OrthoDB" id="1894884at2"/>
<evidence type="ECO:0000256" key="2">
    <source>
        <dbReference type="SAM" id="Phobius"/>
    </source>
</evidence>
<keyword evidence="2" id="KW-0472">Membrane</keyword>
<proteinExistence type="inferred from homology"/>
<feature type="transmembrane region" description="Helical" evidence="2">
    <location>
        <begin position="155"/>
        <end position="177"/>
    </location>
</feature>
<evidence type="ECO:0000256" key="1">
    <source>
        <dbReference type="ARBA" id="ARBA00007362"/>
    </source>
</evidence>
<feature type="transmembrane region" description="Helical" evidence="2">
    <location>
        <begin position="218"/>
        <end position="240"/>
    </location>
</feature>
<feature type="transmembrane region" description="Helical" evidence="2">
    <location>
        <begin position="12"/>
        <end position="34"/>
    </location>
</feature>
<evidence type="ECO:0000313" key="5">
    <source>
        <dbReference type="Proteomes" id="UP000184536"/>
    </source>
</evidence>
<feature type="domain" description="EamA" evidence="3">
    <location>
        <begin position="158"/>
        <end position="291"/>
    </location>
</feature>
<name>A0A1M6KCR8_9FIRM</name>
<dbReference type="Gene3D" id="1.10.3730.20">
    <property type="match status" value="1"/>
</dbReference>
<keyword evidence="2" id="KW-0812">Transmembrane</keyword>
<keyword evidence="2" id="KW-1133">Transmembrane helix</keyword>
<reference evidence="5" key="1">
    <citation type="submission" date="2016-11" db="EMBL/GenBank/DDBJ databases">
        <authorList>
            <person name="Varghese N."/>
            <person name="Submissions S."/>
        </authorList>
    </citation>
    <scope>NUCLEOTIDE SEQUENCE [LARGE SCALE GENOMIC DNA]</scope>
    <source>
        <strain evidence="5">DSM 17957</strain>
    </source>
</reference>
<dbReference type="GO" id="GO:0016020">
    <property type="term" value="C:membrane"/>
    <property type="evidence" value="ECO:0007669"/>
    <property type="project" value="InterPro"/>
</dbReference>
<evidence type="ECO:0000259" key="3">
    <source>
        <dbReference type="Pfam" id="PF00892"/>
    </source>
</evidence>
<dbReference type="EMBL" id="FQZV01000030">
    <property type="protein sequence ID" value="SHJ56728.1"/>
    <property type="molecule type" value="Genomic_DNA"/>
</dbReference>
<feature type="transmembrane region" description="Helical" evidence="2">
    <location>
        <begin position="101"/>
        <end position="122"/>
    </location>
</feature>
<dbReference type="InterPro" id="IPR037185">
    <property type="entry name" value="EmrE-like"/>
</dbReference>
<dbReference type="Pfam" id="PF00892">
    <property type="entry name" value="EamA"/>
    <property type="match status" value="2"/>
</dbReference>
<feature type="transmembrane region" description="Helical" evidence="2">
    <location>
        <begin position="281"/>
        <end position="303"/>
    </location>
</feature>
<dbReference type="RefSeq" id="WP_110941486.1">
    <property type="nucleotide sequence ID" value="NZ_FQZV01000030.1"/>
</dbReference>
<accession>A0A1M6KCR8</accession>